<keyword evidence="1" id="KW-0812">Transmembrane</keyword>
<name>A0ABV0RHQ4_9TELE</name>
<gene>
    <name evidence="2" type="ORF">XENOCAPTIV_017003</name>
</gene>
<evidence type="ECO:0000313" key="2">
    <source>
        <dbReference type="EMBL" id="MEQ2207693.1"/>
    </source>
</evidence>
<keyword evidence="3" id="KW-1185">Reference proteome</keyword>
<dbReference type="EMBL" id="JAHRIN010045547">
    <property type="protein sequence ID" value="MEQ2207693.1"/>
    <property type="molecule type" value="Genomic_DNA"/>
</dbReference>
<evidence type="ECO:0000313" key="3">
    <source>
        <dbReference type="Proteomes" id="UP001434883"/>
    </source>
</evidence>
<organism evidence="2 3">
    <name type="scientific">Xenoophorus captivus</name>
    <dbReference type="NCBI Taxonomy" id="1517983"/>
    <lineage>
        <taxon>Eukaryota</taxon>
        <taxon>Metazoa</taxon>
        <taxon>Chordata</taxon>
        <taxon>Craniata</taxon>
        <taxon>Vertebrata</taxon>
        <taxon>Euteleostomi</taxon>
        <taxon>Actinopterygii</taxon>
        <taxon>Neopterygii</taxon>
        <taxon>Teleostei</taxon>
        <taxon>Neoteleostei</taxon>
        <taxon>Acanthomorphata</taxon>
        <taxon>Ovalentaria</taxon>
        <taxon>Atherinomorphae</taxon>
        <taxon>Cyprinodontiformes</taxon>
        <taxon>Goodeidae</taxon>
        <taxon>Xenoophorus</taxon>
    </lineage>
</organism>
<keyword evidence="1" id="KW-1133">Transmembrane helix</keyword>
<sequence length="100" mass="11166">MVKAIRSHCGGVHLCLQSCRLQTPGLVGQACLGWFAVLLYLVLYQLLLLDLNSNAHYIKLLYMYALLCAGFSNTIPIKYTGVCACNRENCAFLSFRKKFG</sequence>
<accession>A0ABV0RHQ4</accession>
<reference evidence="2 3" key="1">
    <citation type="submission" date="2021-06" db="EMBL/GenBank/DDBJ databases">
        <authorList>
            <person name="Palmer J.M."/>
        </authorList>
    </citation>
    <scope>NUCLEOTIDE SEQUENCE [LARGE SCALE GENOMIC DNA]</scope>
    <source>
        <strain evidence="2 3">XC_2019</strain>
        <tissue evidence="2">Muscle</tissue>
    </source>
</reference>
<evidence type="ECO:0000256" key="1">
    <source>
        <dbReference type="SAM" id="Phobius"/>
    </source>
</evidence>
<dbReference type="Proteomes" id="UP001434883">
    <property type="component" value="Unassembled WGS sequence"/>
</dbReference>
<dbReference type="PROSITE" id="PS51257">
    <property type="entry name" value="PROKAR_LIPOPROTEIN"/>
    <property type="match status" value="1"/>
</dbReference>
<keyword evidence="1" id="KW-0472">Membrane</keyword>
<feature type="transmembrane region" description="Helical" evidence="1">
    <location>
        <begin position="26"/>
        <end position="49"/>
    </location>
</feature>
<comment type="caution">
    <text evidence="2">The sequence shown here is derived from an EMBL/GenBank/DDBJ whole genome shotgun (WGS) entry which is preliminary data.</text>
</comment>
<feature type="transmembrane region" description="Helical" evidence="1">
    <location>
        <begin position="61"/>
        <end position="79"/>
    </location>
</feature>
<protein>
    <submittedName>
        <fullName evidence="2">Uncharacterized protein</fullName>
    </submittedName>
</protein>
<proteinExistence type="predicted"/>